<keyword evidence="5" id="KW-0808">Transferase</keyword>
<evidence type="ECO:0000256" key="8">
    <source>
        <dbReference type="ARBA" id="ARBA00022827"/>
    </source>
</evidence>
<evidence type="ECO:0000259" key="11">
    <source>
        <dbReference type="PROSITE" id="PS51387"/>
    </source>
</evidence>
<evidence type="ECO:0000256" key="5">
    <source>
        <dbReference type="ARBA" id="ARBA00022679"/>
    </source>
</evidence>
<name>A0AAE0LBH0_9CHLO</name>
<proteinExistence type="inferred from homology"/>
<organism evidence="12 13">
    <name type="scientific">Cymbomonas tetramitiformis</name>
    <dbReference type="NCBI Taxonomy" id="36881"/>
    <lineage>
        <taxon>Eukaryota</taxon>
        <taxon>Viridiplantae</taxon>
        <taxon>Chlorophyta</taxon>
        <taxon>Pyramimonadophyceae</taxon>
        <taxon>Pyramimonadales</taxon>
        <taxon>Pyramimonadaceae</taxon>
        <taxon>Cymbomonas</taxon>
    </lineage>
</organism>
<dbReference type="AlphaFoldDB" id="A0AAE0LBH0"/>
<dbReference type="Pfam" id="PF08031">
    <property type="entry name" value="BBE"/>
    <property type="match status" value="1"/>
</dbReference>
<evidence type="ECO:0000256" key="9">
    <source>
        <dbReference type="ARBA" id="ARBA00023002"/>
    </source>
</evidence>
<evidence type="ECO:0000313" key="12">
    <source>
        <dbReference type="EMBL" id="KAK3278675.1"/>
    </source>
</evidence>
<evidence type="ECO:0000256" key="2">
    <source>
        <dbReference type="ARBA" id="ARBA00005466"/>
    </source>
</evidence>
<dbReference type="GO" id="GO:0016432">
    <property type="term" value="F:tRNA-uridine aminocarboxypropyltransferase activity"/>
    <property type="evidence" value="ECO:0007669"/>
    <property type="project" value="UniProtKB-EC"/>
</dbReference>
<dbReference type="GO" id="GO:0008033">
    <property type="term" value="P:tRNA processing"/>
    <property type="evidence" value="ECO:0007669"/>
    <property type="project" value="UniProtKB-KW"/>
</dbReference>
<dbReference type="Proteomes" id="UP001190700">
    <property type="component" value="Unassembled WGS sequence"/>
</dbReference>
<keyword evidence="9" id="KW-0560">Oxidoreductase</keyword>
<dbReference type="InterPro" id="IPR006094">
    <property type="entry name" value="Oxid_FAD_bind_N"/>
</dbReference>
<dbReference type="PANTHER" id="PTHR42973:SF39">
    <property type="entry name" value="FAD-BINDING PCMH-TYPE DOMAIN-CONTAINING PROTEIN"/>
    <property type="match status" value="1"/>
</dbReference>
<comment type="similarity">
    <text evidence="2">Belongs to the oxygen-dependent FAD-linked oxidoreductase family.</text>
</comment>
<dbReference type="InterPro" id="IPR036318">
    <property type="entry name" value="FAD-bd_PCMH-like_sf"/>
</dbReference>
<gene>
    <name evidence="12" type="ORF">CYMTET_13405</name>
</gene>
<dbReference type="InterPro" id="IPR012951">
    <property type="entry name" value="BBE"/>
</dbReference>
<feature type="domain" description="FAD-binding PCMH-type" evidence="11">
    <location>
        <begin position="364"/>
        <end position="544"/>
    </location>
</feature>
<dbReference type="Gene3D" id="3.40.462.20">
    <property type="match status" value="1"/>
</dbReference>
<dbReference type="Pfam" id="PF01565">
    <property type="entry name" value="FAD_binding_4"/>
    <property type="match status" value="1"/>
</dbReference>
<dbReference type="PANTHER" id="PTHR42973">
    <property type="entry name" value="BINDING OXIDOREDUCTASE, PUTATIVE (AFU_ORTHOLOGUE AFUA_1G17690)-RELATED"/>
    <property type="match status" value="1"/>
</dbReference>
<dbReference type="InterPro" id="IPR050416">
    <property type="entry name" value="FAD-linked_Oxidoreductase"/>
</dbReference>
<dbReference type="InterPro" id="IPR016169">
    <property type="entry name" value="FAD-bd_PCMH_sub2"/>
</dbReference>
<evidence type="ECO:0000256" key="10">
    <source>
        <dbReference type="ARBA" id="ARBA00048718"/>
    </source>
</evidence>
<reference evidence="12 13" key="1">
    <citation type="journal article" date="2015" name="Genome Biol. Evol.">
        <title>Comparative Genomics of a Bacterivorous Green Alga Reveals Evolutionary Causalities and Consequences of Phago-Mixotrophic Mode of Nutrition.</title>
        <authorList>
            <person name="Burns J.A."/>
            <person name="Paasch A."/>
            <person name="Narechania A."/>
            <person name="Kim E."/>
        </authorList>
    </citation>
    <scope>NUCLEOTIDE SEQUENCE [LARGE SCALE GENOMIC DNA]</scope>
    <source>
        <strain evidence="12 13">PLY_AMNH</strain>
    </source>
</reference>
<evidence type="ECO:0000256" key="1">
    <source>
        <dbReference type="ARBA" id="ARBA00001974"/>
    </source>
</evidence>
<evidence type="ECO:0000256" key="4">
    <source>
        <dbReference type="ARBA" id="ARBA00022630"/>
    </source>
</evidence>
<keyword evidence="4" id="KW-0285">Flavoprotein</keyword>
<keyword evidence="8" id="KW-0274">FAD</keyword>
<accession>A0AAE0LBH0</accession>
<dbReference type="GO" id="GO:0071949">
    <property type="term" value="F:FAD binding"/>
    <property type="evidence" value="ECO:0007669"/>
    <property type="project" value="InterPro"/>
</dbReference>
<comment type="caution">
    <text evidence="12">The sequence shown here is derived from an EMBL/GenBank/DDBJ whole genome shotgun (WGS) entry which is preliminary data.</text>
</comment>
<evidence type="ECO:0000256" key="7">
    <source>
        <dbReference type="ARBA" id="ARBA00022694"/>
    </source>
</evidence>
<comment type="cofactor">
    <cofactor evidence="1">
        <name>FAD</name>
        <dbReference type="ChEBI" id="CHEBI:57692"/>
    </cofactor>
</comment>
<dbReference type="Gene3D" id="3.30.465.10">
    <property type="match status" value="1"/>
</dbReference>
<dbReference type="GO" id="GO:0016491">
    <property type="term" value="F:oxidoreductase activity"/>
    <property type="evidence" value="ECO:0007669"/>
    <property type="project" value="UniProtKB-KW"/>
</dbReference>
<dbReference type="EC" id="2.5.1.25" evidence="3"/>
<dbReference type="InterPro" id="IPR005636">
    <property type="entry name" value="DTW"/>
</dbReference>
<dbReference type="SUPFAM" id="SSF56176">
    <property type="entry name" value="FAD-binding/transporter-associated domain-like"/>
    <property type="match status" value="1"/>
</dbReference>
<dbReference type="PROSITE" id="PS51387">
    <property type="entry name" value="FAD_PCMH"/>
    <property type="match status" value="1"/>
</dbReference>
<dbReference type="InterPro" id="IPR016166">
    <property type="entry name" value="FAD-bd_PCMH"/>
</dbReference>
<keyword evidence="13" id="KW-1185">Reference proteome</keyword>
<evidence type="ECO:0000256" key="6">
    <source>
        <dbReference type="ARBA" id="ARBA00022691"/>
    </source>
</evidence>
<dbReference type="Pfam" id="PF03942">
    <property type="entry name" value="DTW"/>
    <property type="match status" value="1"/>
</dbReference>
<evidence type="ECO:0000256" key="3">
    <source>
        <dbReference type="ARBA" id="ARBA00012386"/>
    </source>
</evidence>
<protein>
    <recommendedName>
        <fullName evidence="3">tRNA-uridine aminocarboxypropyltransferase</fullName>
        <ecNumber evidence="3">2.5.1.25</ecNumber>
    </recommendedName>
</protein>
<keyword evidence="7" id="KW-0819">tRNA processing</keyword>
<sequence length="795" mass="85605">MTRSKAGKARVIAAREARSVRANELGDSATLKLPENERSEFLAANILANRQRDFDAKDRCARCWHDRCRCCCAQLPALDPALFRRDIHICLLMHACEYLAAGDDGKLLLLAFPERSSLFIHGRPGDDALLQQLVASRGGEEQCVVLFPDDSALSVDQLGPPWFSVEAAREGTGSETRTAPTDVSDDQLSLQKRMLTSERCQGADEGGDRHRSSRLTVIVVDAQWKRARMMVRHLTRKVLPAVRHIKLLTDTLSAYARKQSEPGRICTVEAVALMLSELGEVPAVTDTLVEYVRINNISARTLLWREARQLKGQEMPGGSLRVQRELRAVVKDYLRGFGGGCWLPDDEGYDAAVAEAAAGNGTSCAPRPAVALQPESTEEVAMAVQMAAEGARLGLLGPVPLCVVGGGHSASSIQSGAVMVHLRRIATVCCSSDSQTVTFGGGATLGAIAAAAAEHGLEVALGGHPGVGVGSILQGGVGRLTRLHSVSVDNIVDMVCVTASGKIAVLAADGENDNEEDAELFWGMRGAGPALAVATSITLRAHAVGGWRHARAVEPFEAAGLQRGGAELLCEKEAILRTLPPGQTVDLAVGWARGWSEVERSAEQVVVGFFAASAGDTNLSAAACQALGLPPAATFEHCKVASSLPPFNLQPKCAVASALQAAHHHTYVRQCFVEELGGAFACRAWELSVVIVAEWAGEEEEKRRENVAWADSLWEALQPVTTGLYPVDIDRFVRPASNQWEVRQAFGENLSKLCELKQHVDPRNIFQGYSAIFTVVCARYGRDLDFRIKPWVSRP</sequence>
<dbReference type="SMART" id="SM01144">
    <property type="entry name" value="DTW"/>
    <property type="match status" value="1"/>
</dbReference>
<comment type="catalytic activity">
    <reaction evidence="10">
        <text>a uridine in tRNA + S-adenosyl-L-methionine = a 3-[(3S)-3-amino-3-carboxypropyl]uridine in tRNA + S-methyl-5'-thioadenosine + H(+)</text>
        <dbReference type="Rhea" id="RHEA:62432"/>
        <dbReference type="Rhea" id="RHEA-COMP:13339"/>
        <dbReference type="Rhea" id="RHEA-COMP:16092"/>
        <dbReference type="ChEBI" id="CHEBI:15378"/>
        <dbReference type="ChEBI" id="CHEBI:17509"/>
        <dbReference type="ChEBI" id="CHEBI:59789"/>
        <dbReference type="ChEBI" id="CHEBI:65315"/>
        <dbReference type="ChEBI" id="CHEBI:82930"/>
        <dbReference type="EC" id="2.5.1.25"/>
    </reaction>
</comment>
<evidence type="ECO:0000313" key="13">
    <source>
        <dbReference type="Proteomes" id="UP001190700"/>
    </source>
</evidence>
<keyword evidence="6" id="KW-0949">S-adenosyl-L-methionine</keyword>
<dbReference type="EMBL" id="LGRX02005330">
    <property type="protein sequence ID" value="KAK3278675.1"/>
    <property type="molecule type" value="Genomic_DNA"/>
</dbReference>